<name>A0A544QYS9_9FIRM</name>
<evidence type="ECO:0000313" key="3">
    <source>
        <dbReference type="EMBL" id="TQQ85810.1"/>
    </source>
</evidence>
<dbReference type="Gene3D" id="2.60.40.1080">
    <property type="match status" value="2"/>
</dbReference>
<dbReference type="Pfam" id="PF22359">
    <property type="entry name" value="Big-like"/>
    <property type="match status" value="1"/>
</dbReference>
<accession>A0A544QYS9</accession>
<dbReference type="AlphaFoldDB" id="A0A544QYS9"/>
<keyword evidence="1" id="KW-1133">Transmembrane helix</keyword>
<keyword evidence="4" id="KW-1185">Reference proteome</keyword>
<dbReference type="EMBL" id="SGJB01000001">
    <property type="protein sequence ID" value="TQQ85810.1"/>
    <property type="molecule type" value="Genomic_DNA"/>
</dbReference>
<feature type="domain" description="BIG2" evidence="2">
    <location>
        <begin position="216"/>
        <end position="297"/>
    </location>
</feature>
<dbReference type="InterPro" id="IPR054604">
    <property type="entry name" value="SbsC_Big-like"/>
</dbReference>
<dbReference type="OrthoDB" id="1757967at2"/>
<feature type="domain" description="BIG2" evidence="2">
    <location>
        <begin position="147"/>
        <end position="212"/>
    </location>
</feature>
<organism evidence="3 4">
    <name type="scientific">Peptacetobacter hominis</name>
    <dbReference type="NCBI Taxonomy" id="2743610"/>
    <lineage>
        <taxon>Bacteria</taxon>
        <taxon>Bacillati</taxon>
        <taxon>Bacillota</taxon>
        <taxon>Clostridia</taxon>
        <taxon>Peptostreptococcales</taxon>
        <taxon>Peptostreptococcaceae</taxon>
        <taxon>Peptacetobacter</taxon>
    </lineage>
</organism>
<dbReference type="RefSeq" id="WP_142535035.1">
    <property type="nucleotide sequence ID" value="NZ_SGJB01000001.1"/>
</dbReference>
<keyword evidence="1" id="KW-0812">Transmembrane</keyword>
<evidence type="ECO:0000259" key="2">
    <source>
        <dbReference type="SMART" id="SM00635"/>
    </source>
</evidence>
<dbReference type="InterPro" id="IPR003343">
    <property type="entry name" value="Big_2"/>
</dbReference>
<evidence type="ECO:0000313" key="4">
    <source>
        <dbReference type="Proteomes" id="UP000317863"/>
    </source>
</evidence>
<protein>
    <recommendedName>
        <fullName evidence="2">BIG2 domain-containing protein</fullName>
    </recommendedName>
</protein>
<comment type="caution">
    <text evidence="3">The sequence shown here is derived from an EMBL/GenBank/DDBJ whole genome shotgun (WGS) entry which is preliminary data.</text>
</comment>
<proteinExistence type="predicted"/>
<reference evidence="3 4" key="1">
    <citation type="submission" date="2019-02" db="EMBL/GenBank/DDBJ databases">
        <title>Peptostreptococcaceae bacterium ZHW00191 nov., a new bacterium isolated from the human gut.</title>
        <authorList>
            <person name="Zhou H.-W."/>
            <person name="Chen X.-J."/>
        </authorList>
    </citation>
    <scope>NUCLEOTIDE SEQUENCE [LARGE SCALE GENOMIC DNA]</scope>
    <source>
        <strain evidence="3 4">ZHW00191</strain>
    </source>
</reference>
<keyword evidence="1" id="KW-0472">Membrane</keyword>
<dbReference type="Proteomes" id="UP000317863">
    <property type="component" value="Unassembled WGS sequence"/>
</dbReference>
<dbReference type="InterPro" id="IPR008964">
    <property type="entry name" value="Invasin/intimin_cell_adhesion"/>
</dbReference>
<gene>
    <name evidence="3" type="ORF">EXD82_00930</name>
</gene>
<dbReference type="SUPFAM" id="SSF49373">
    <property type="entry name" value="Invasin/intimin cell-adhesion fragments"/>
    <property type="match status" value="1"/>
</dbReference>
<evidence type="ECO:0000256" key="1">
    <source>
        <dbReference type="SAM" id="Phobius"/>
    </source>
</evidence>
<sequence length="420" mass="46835">MIKSLNKRTKKIILIIAIPVIFIVQYLLFSYGIISPLVKGVEVQIIGGNYIKEMDKYVIKLHDTVEISAGNYIKFPGYAKEPELWFNVLDDSGVVKIEDDNITAMKEGYTSVAVMKKNRVLKKAAIKVVNPEIESLDIDFSNDIKYVGDSAEIIGSVNVSDYKKFEKSYTPEYTSSNKKVIKVNGKKVNAVGVGKATISAICGDKTVETTFKIEAKVSKIDVKSDLEVEEGQSVYIKPEITTDPKGLEHPTIYYEYSQSKSYRNARVSSSGKVTGVKEGTEKITVKCGEKEKTVVITVKPKSIKNTYIENISYTCTRNGNMLIINISWDSVNGVDSYDVYLKNSEKDESYRLIKSIEAGSSSKMSTEINEEITGAEGENIQIYIKGKGDGQETKVNDSIYIKTSEYPLEDNTDESEDNEQ</sequence>
<feature type="transmembrane region" description="Helical" evidence="1">
    <location>
        <begin position="12"/>
        <end position="34"/>
    </location>
</feature>
<dbReference type="SMART" id="SM00635">
    <property type="entry name" value="BID_2"/>
    <property type="match status" value="2"/>
</dbReference>